<gene>
    <name evidence="6" type="ORF">A4W93_01370</name>
</gene>
<evidence type="ECO:0000256" key="5">
    <source>
        <dbReference type="ARBA" id="ARBA00023163"/>
    </source>
</evidence>
<dbReference type="Pfam" id="PF04542">
    <property type="entry name" value="Sigma70_r2"/>
    <property type="match status" value="1"/>
</dbReference>
<dbReference type="GO" id="GO:0016987">
    <property type="term" value="F:sigma factor activity"/>
    <property type="evidence" value="ECO:0007669"/>
    <property type="project" value="UniProtKB-KW"/>
</dbReference>
<evidence type="ECO:0000256" key="4">
    <source>
        <dbReference type="ARBA" id="ARBA00023125"/>
    </source>
</evidence>
<dbReference type="InterPro" id="IPR039425">
    <property type="entry name" value="RNA_pol_sigma-70-like"/>
</dbReference>
<dbReference type="SUPFAM" id="SSF88659">
    <property type="entry name" value="Sigma3 and sigma4 domains of RNA polymerase sigma factors"/>
    <property type="match status" value="1"/>
</dbReference>
<dbReference type="Pfam" id="PF08281">
    <property type="entry name" value="Sigma70_r4_2"/>
    <property type="match status" value="1"/>
</dbReference>
<dbReference type="SUPFAM" id="SSF88946">
    <property type="entry name" value="Sigma2 domain of RNA polymerase sigma factors"/>
    <property type="match status" value="1"/>
</dbReference>
<reference evidence="6 7" key="1">
    <citation type="submission" date="2016-04" db="EMBL/GenBank/DDBJ databases">
        <title>Complete genome sequence of natural rubber-degrading, novel Gram-negative bacterium, Rhizobacter gummiphilus strain NS21.</title>
        <authorList>
            <person name="Tabata M."/>
            <person name="Kasai D."/>
            <person name="Fukuda M."/>
        </authorList>
    </citation>
    <scope>NUCLEOTIDE SEQUENCE [LARGE SCALE GENOMIC DNA]</scope>
    <source>
        <strain evidence="6 7">NS21</strain>
    </source>
</reference>
<dbReference type="STRING" id="946333.A4W93_01370"/>
<dbReference type="InterPro" id="IPR007627">
    <property type="entry name" value="RNA_pol_sigma70_r2"/>
</dbReference>
<dbReference type="Gene3D" id="1.10.1740.10">
    <property type="match status" value="1"/>
</dbReference>
<dbReference type="InterPro" id="IPR013249">
    <property type="entry name" value="RNA_pol_sigma70_r4_t2"/>
</dbReference>
<proteinExistence type="inferred from homology"/>
<keyword evidence="5" id="KW-0804">Transcription</keyword>
<dbReference type="InterPro" id="IPR013325">
    <property type="entry name" value="RNA_pol_sigma_r2"/>
</dbReference>
<accession>A0A1W6L302</accession>
<evidence type="ECO:0000256" key="1">
    <source>
        <dbReference type="ARBA" id="ARBA00010641"/>
    </source>
</evidence>
<dbReference type="NCBIfam" id="TIGR02937">
    <property type="entry name" value="sigma70-ECF"/>
    <property type="match status" value="1"/>
</dbReference>
<dbReference type="PANTHER" id="PTHR43133">
    <property type="entry name" value="RNA POLYMERASE ECF-TYPE SIGMA FACTO"/>
    <property type="match status" value="1"/>
</dbReference>
<evidence type="ECO:0000313" key="7">
    <source>
        <dbReference type="Proteomes" id="UP000193427"/>
    </source>
</evidence>
<keyword evidence="3" id="KW-0731">Sigma factor</keyword>
<comment type="similarity">
    <text evidence="1">Belongs to the sigma-70 factor family. ECF subfamily.</text>
</comment>
<dbReference type="GO" id="GO:0006352">
    <property type="term" value="P:DNA-templated transcription initiation"/>
    <property type="evidence" value="ECO:0007669"/>
    <property type="project" value="InterPro"/>
</dbReference>
<dbReference type="AlphaFoldDB" id="A0A1W6L302"/>
<dbReference type="CDD" id="cd06171">
    <property type="entry name" value="Sigma70_r4"/>
    <property type="match status" value="1"/>
</dbReference>
<dbReference type="GO" id="GO:0003677">
    <property type="term" value="F:DNA binding"/>
    <property type="evidence" value="ECO:0007669"/>
    <property type="project" value="UniProtKB-KW"/>
</dbReference>
<dbReference type="EMBL" id="CP015118">
    <property type="protein sequence ID" value="ARN18675.1"/>
    <property type="molecule type" value="Genomic_DNA"/>
</dbReference>
<dbReference type="OrthoDB" id="9784272at2"/>
<evidence type="ECO:0000256" key="3">
    <source>
        <dbReference type="ARBA" id="ARBA00023082"/>
    </source>
</evidence>
<dbReference type="KEGG" id="rgu:A4W93_01370"/>
<dbReference type="RefSeq" id="WP_085748907.1">
    <property type="nucleotide sequence ID" value="NZ_BSPR01000010.1"/>
</dbReference>
<dbReference type="Proteomes" id="UP000193427">
    <property type="component" value="Chromosome"/>
</dbReference>
<keyword evidence="4" id="KW-0238">DNA-binding</keyword>
<evidence type="ECO:0000256" key="2">
    <source>
        <dbReference type="ARBA" id="ARBA00023015"/>
    </source>
</evidence>
<organism evidence="6 7">
    <name type="scientific">Piscinibacter gummiphilus</name>
    <dbReference type="NCBI Taxonomy" id="946333"/>
    <lineage>
        <taxon>Bacteria</taxon>
        <taxon>Pseudomonadati</taxon>
        <taxon>Pseudomonadota</taxon>
        <taxon>Betaproteobacteria</taxon>
        <taxon>Burkholderiales</taxon>
        <taxon>Sphaerotilaceae</taxon>
        <taxon>Piscinibacter</taxon>
    </lineage>
</organism>
<dbReference type="InterPro" id="IPR013324">
    <property type="entry name" value="RNA_pol_sigma_r3/r4-like"/>
</dbReference>
<dbReference type="Gene3D" id="1.10.10.10">
    <property type="entry name" value="Winged helix-like DNA-binding domain superfamily/Winged helix DNA-binding domain"/>
    <property type="match status" value="1"/>
</dbReference>
<evidence type="ECO:0000313" key="6">
    <source>
        <dbReference type="EMBL" id="ARN18675.1"/>
    </source>
</evidence>
<keyword evidence="2" id="KW-0805">Transcription regulation</keyword>
<sequence length="208" mass="23642">MPTARPDDEPDDLLMAAYANGDDTAFERLYTRHEAGLYRFVRRLLGPALAAQADEVFQDTWMRVVNARKGWMPQGASFRTWLFTLAHHRVIDVWRRSGREVTPVDDGDAPWEPDAEAGSAWARWPAPHTEDIAFWRKAGERLLHCLEQLPLAQRSAFLLHHDDELPLADVARALEVGFETAKTRLRYAMAKLRTCMGAHLAPLQTSEP</sequence>
<name>A0A1W6L302_9BURK</name>
<protein>
    <submittedName>
        <fullName evidence="6">RNA polymerase subunit sigma-24</fullName>
    </submittedName>
</protein>
<dbReference type="PANTHER" id="PTHR43133:SF8">
    <property type="entry name" value="RNA POLYMERASE SIGMA FACTOR HI_1459-RELATED"/>
    <property type="match status" value="1"/>
</dbReference>
<dbReference type="InterPro" id="IPR036388">
    <property type="entry name" value="WH-like_DNA-bd_sf"/>
</dbReference>
<keyword evidence="7" id="KW-1185">Reference proteome</keyword>
<dbReference type="InterPro" id="IPR014284">
    <property type="entry name" value="RNA_pol_sigma-70_dom"/>
</dbReference>